<dbReference type="NCBIfam" id="NF001696">
    <property type="entry name" value="PRK00451.1"/>
    <property type="match status" value="1"/>
</dbReference>
<proteinExistence type="predicted"/>
<comment type="caution">
    <text evidence="3">The sequence shown here is derived from an EMBL/GenBank/DDBJ whole genome shotgun (WGS) entry which is preliminary data.</text>
</comment>
<protein>
    <submittedName>
        <fullName evidence="3">Aminomethyl-transferring glycine dehydrogenase subunit GcvPA</fullName>
        <ecNumber evidence="3">1.4.4.2</ecNumber>
    </submittedName>
</protein>
<dbReference type="EC" id="1.4.4.2" evidence="3"/>
<feature type="domain" description="Glycine cleavage system P-protein N-terminal" evidence="2">
    <location>
        <begin position="11"/>
        <end position="403"/>
    </location>
</feature>
<dbReference type="SUPFAM" id="SSF53383">
    <property type="entry name" value="PLP-dependent transferases"/>
    <property type="match status" value="1"/>
</dbReference>
<keyword evidence="1 3" id="KW-0560">Oxidoreductase</keyword>
<evidence type="ECO:0000313" key="4">
    <source>
        <dbReference type="Proteomes" id="UP001596113"/>
    </source>
</evidence>
<gene>
    <name evidence="3" type="primary">gcvPA</name>
    <name evidence="3" type="ORF">ACFPOF_32410</name>
</gene>
<evidence type="ECO:0000313" key="3">
    <source>
        <dbReference type="EMBL" id="MFC5407459.1"/>
    </source>
</evidence>
<reference evidence="4" key="1">
    <citation type="journal article" date="2019" name="Int. J. Syst. Evol. Microbiol.">
        <title>The Global Catalogue of Microorganisms (GCM) 10K type strain sequencing project: providing services to taxonomists for standard genome sequencing and annotation.</title>
        <authorList>
            <consortium name="The Broad Institute Genomics Platform"/>
            <consortium name="The Broad Institute Genome Sequencing Center for Infectious Disease"/>
            <person name="Wu L."/>
            <person name="Ma J."/>
        </authorList>
    </citation>
    <scope>NUCLEOTIDE SEQUENCE [LARGE SCALE GENOMIC DNA]</scope>
    <source>
        <strain evidence="4">CGMCC 1.18575</strain>
    </source>
</reference>
<dbReference type="Pfam" id="PF02347">
    <property type="entry name" value="GDC-P"/>
    <property type="match status" value="1"/>
</dbReference>
<sequence length="466" mass="50728">MSENKAFAHPYIPNTVPEVQAAMLREIGLESIEQLHDAIPATLKLNRPMNLPPAMNEYELRRHVDGLLAKNKHASANLNFLGAGCWQHFIPAICDEINQRSEFVTAYAGEPYEDHGRFQTLFEYQSLVAELVDMDVVNVPTFDWAQAASTAIRMAGRITGKPAALLPKSVDPDKVKIIRNYCTPVMELRFVDIDTATGLMNLDDLRDKIAAGDVAAVYFENPGYLGMIEHQGSDISALAHGAGAISVVGVDPISLGALEPPSRYGADIVCGDLQPLGMHMNYGGGQSGFIATHDDETFVMEYPSRLFGIVPTEVEGEYGFGDVAYERTSFALREKGKESVGTQTALWGITAGVYLSLLGPHGMSELGETIMQKSRYAAKKLAAIPGVSLRFGETAFFKEFVVDFNATGLTVANINRRLLDAGIFGGKDLSEGYPEWGQCALYCVTEIHSQADLDRLAAALEVIVRA</sequence>
<dbReference type="InterPro" id="IPR015422">
    <property type="entry name" value="PyrdxlP-dep_Trfase_small"/>
</dbReference>
<dbReference type="InterPro" id="IPR015424">
    <property type="entry name" value="PyrdxlP-dep_Trfase"/>
</dbReference>
<organism evidence="3 4">
    <name type="scientific">Cohnella soli</name>
    <dbReference type="NCBI Taxonomy" id="425005"/>
    <lineage>
        <taxon>Bacteria</taxon>
        <taxon>Bacillati</taxon>
        <taxon>Bacillota</taxon>
        <taxon>Bacilli</taxon>
        <taxon>Bacillales</taxon>
        <taxon>Paenibacillaceae</taxon>
        <taxon>Cohnella</taxon>
    </lineage>
</organism>
<dbReference type="InterPro" id="IPR015421">
    <property type="entry name" value="PyrdxlP-dep_Trfase_major"/>
</dbReference>
<dbReference type="EMBL" id="JBHSMI010000067">
    <property type="protein sequence ID" value="MFC5407459.1"/>
    <property type="molecule type" value="Genomic_DNA"/>
</dbReference>
<keyword evidence="4" id="KW-1185">Reference proteome</keyword>
<dbReference type="PANTHER" id="PTHR42806:SF1">
    <property type="entry name" value="GLYCINE DEHYDROGENASE (DECARBOXYLATING)"/>
    <property type="match status" value="1"/>
</dbReference>
<dbReference type="Proteomes" id="UP001596113">
    <property type="component" value="Unassembled WGS sequence"/>
</dbReference>
<dbReference type="Gene3D" id="3.90.1150.10">
    <property type="entry name" value="Aspartate Aminotransferase, domain 1"/>
    <property type="match status" value="1"/>
</dbReference>
<dbReference type="Gene3D" id="3.40.640.10">
    <property type="entry name" value="Type I PLP-dependent aspartate aminotransferase-like (Major domain)"/>
    <property type="match status" value="1"/>
</dbReference>
<dbReference type="InterPro" id="IPR049315">
    <property type="entry name" value="GDC-P_N"/>
</dbReference>
<dbReference type="PANTHER" id="PTHR42806">
    <property type="entry name" value="GLYCINE CLEAVAGE SYSTEM P-PROTEIN"/>
    <property type="match status" value="1"/>
</dbReference>
<name>A0ABW0I2C1_9BACL</name>
<evidence type="ECO:0000259" key="2">
    <source>
        <dbReference type="Pfam" id="PF02347"/>
    </source>
</evidence>
<evidence type="ECO:0000256" key="1">
    <source>
        <dbReference type="ARBA" id="ARBA00023002"/>
    </source>
</evidence>
<dbReference type="InterPro" id="IPR023010">
    <property type="entry name" value="GcvPA"/>
</dbReference>
<dbReference type="RefSeq" id="WP_378140138.1">
    <property type="nucleotide sequence ID" value="NZ_JBHSMI010000067.1"/>
</dbReference>
<dbReference type="GO" id="GO:0004375">
    <property type="term" value="F:glycine dehydrogenase (decarboxylating) activity"/>
    <property type="evidence" value="ECO:0007669"/>
    <property type="project" value="UniProtKB-EC"/>
</dbReference>
<accession>A0ABW0I2C1</accession>